<dbReference type="STRING" id="402734.SAMN05660918_2387"/>
<dbReference type="PANTHER" id="PTHR46825">
    <property type="entry name" value="D-ALANYL-D-ALANINE-CARBOXYPEPTIDASE/ENDOPEPTIDASE AMPH"/>
    <property type="match status" value="1"/>
</dbReference>
<proteinExistence type="predicted"/>
<dbReference type="InterPro" id="IPR012338">
    <property type="entry name" value="Beta-lactam/transpept-like"/>
</dbReference>
<evidence type="ECO:0000313" key="3">
    <source>
        <dbReference type="Proteomes" id="UP000199702"/>
    </source>
</evidence>
<dbReference type="RefSeq" id="WP_091313699.1">
    <property type="nucleotide sequence ID" value="NZ_CBCSJU010000001.1"/>
</dbReference>
<dbReference type="Pfam" id="PF00144">
    <property type="entry name" value="Beta-lactamase"/>
    <property type="match status" value="1"/>
</dbReference>
<dbReference type="Proteomes" id="UP000199702">
    <property type="component" value="Unassembled WGS sequence"/>
</dbReference>
<dbReference type="AlphaFoldDB" id="A0A1H6W130"/>
<dbReference type="InterPro" id="IPR050491">
    <property type="entry name" value="AmpC-like"/>
</dbReference>
<feature type="domain" description="Beta-lactamase-related" evidence="1">
    <location>
        <begin position="33"/>
        <end position="340"/>
    </location>
</feature>
<sequence length="355" mass="40615">MIKTFQTLLLLLITSYSYSQTKYDEKNKLATLLIEKEAAEKKMPGISITISKNDTIIFSKGFGYANIENKSKINPSQTKFRIASITKTLTSVVIMKLSELDLLDTRKSIYYYLDSLPKKKYDFTINEIGGHLAGLRRVASEEKYTCDNSYSRKDFYRVFNNDSLLFKPSTKHSYSNYGFKLLGILIEKITQKSITENHSEYIINKLNLKNTIPDTGVYDENTSNFYMFKDNFFSTAPCLDCNFKHAQGCYLSTTEDLNKIGNAYLYPNRILNYRSISKLKKPQVFANNIICYGFGFSSCVDVRGNPFYGHNGGYTGSSSILRIYPRQKFVISILVNTSVDDIDDFATRISNIYLN</sequence>
<dbReference type="EMBL" id="FNYA01000006">
    <property type="protein sequence ID" value="SEJ10671.1"/>
    <property type="molecule type" value="Genomic_DNA"/>
</dbReference>
<dbReference type="InterPro" id="IPR001466">
    <property type="entry name" value="Beta-lactam-related"/>
</dbReference>
<evidence type="ECO:0000313" key="2">
    <source>
        <dbReference type="EMBL" id="SEJ10671.1"/>
    </source>
</evidence>
<keyword evidence="3" id="KW-1185">Reference proteome</keyword>
<gene>
    <name evidence="2" type="ORF">SAMN05660918_2387</name>
</gene>
<dbReference type="OrthoDB" id="9793489at2"/>
<accession>A0A1H6W130</accession>
<protein>
    <submittedName>
        <fullName evidence="2">CubicO group peptidase, beta-lactamase class C family</fullName>
    </submittedName>
</protein>
<evidence type="ECO:0000259" key="1">
    <source>
        <dbReference type="Pfam" id="PF00144"/>
    </source>
</evidence>
<organism evidence="2 3">
    <name type="scientific">Flavobacterium terrigena</name>
    <dbReference type="NCBI Taxonomy" id="402734"/>
    <lineage>
        <taxon>Bacteria</taxon>
        <taxon>Pseudomonadati</taxon>
        <taxon>Bacteroidota</taxon>
        <taxon>Flavobacteriia</taxon>
        <taxon>Flavobacteriales</taxon>
        <taxon>Flavobacteriaceae</taxon>
        <taxon>Flavobacterium</taxon>
    </lineage>
</organism>
<dbReference type="Gene3D" id="3.40.710.10">
    <property type="entry name" value="DD-peptidase/beta-lactamase superfamily"/>
    <property type="match status" value="1"/>
</dbReference>
<dbReference type="PANTHER" id="PTHR46825:SF9">
    <property type="entry name" value="BETA-LACTAMASE-RELATED DOMAIN-CONTAINING PROTEIN"/>
    <property type="match status" value="1"/>
</dbReference>
<dbReference type="SUPFAM" id="SSF56601">
    <property type="entry name" value="beta-lactamase/transpeptidase-like"/>
    <property type="match status" value="1"/>
</dbReference>
<reference evidence="3" key="1">
    <citation type="submission" date="2016-10" db="EMBL/GenBank/DDBJ databases">
        <authorList>
            <person name="Varghese N."/>
            <person name="Submissions S."/>
        </authorList>
    </citation>
    <scope>NUCLEOTIDE SEQUENCE [LARGE SCALE GENOMIC DNA]</scope>
    <source>
        <strain evidence="3">DSM 17934</strain>
    </source>
</reference>
<name>A0A1H6W130_9FLAO</name>